<dbReference type="AlphaFoldDB" id="A0A381S1G4"/>
<evidence type="ECO:0000256" key="7">
    <source>
        <dbReference type="ARBA" id="ARBA00023239"/>
    </source>
</evidence>
<dbReference type="GO" id="GO:0008233">
    <property type="term" value="F:peptidase activity"/>
    <property type="evidence" value="ECO:0007669"/>
    <property type="project" value="UniProtKB-KW"/>
</dbReference>
<dbReference type="Gene3D" id="3.90.1680.10">
    <property type="entry name" value="SOS response associated peptidase-like"/>
    <property type="match status" value="1"/>
</dbReference>
<dbReference type="InterPro" id="IPR003738">
    <property type="entry name" value="SRAP"/>
</dbReference>
<dbReference type="PANTHER" id="PTHR13604:SF0">
    <property type="entry name" value="ABASIC SITE PROCESSING PROTEIN HMCES"/>
    <property type="match status" value="1"/>
</dbReference>
<dbReference type="GO" id="GO:0003697">
    <property type="term" value="F:single-stranded DNA binding"/>
    <property type="evidence" value="ECO:0007669"/>
    <property type="project" value="InterPro"/>
</dbReference>
<dbReference type="PANTHER" id="PTHR13604">
    <property type="entry name" value="DC12-RELATED"/>
    <property type="match status" value="1"/>
</dbReference>
<protein>
    <recommendedName>
        <fullName evidence="9">Abasic site processing protein</fullName>
    </recommendedName>
</protein>
<evidence type="ECO:0000256" key="4">
    <source>
        <dbReference type="ARBA" id="ARBA00022801"/>
    </source>
</evidence>
<comment type="similarity">
    <text evidence="1">Belongs to the SOS response-associated peptidase family.</text>
</comment>
<keyword evidence="5" id="KW-0190">Covalent protein-DNA linkage</keyword>
<organism evidence="8">
    <name type="scientific">marine metagenome</name>
    <dbReference type="NCBI Taxonomy" id="408172"/>
    <lineage>
        <taxon>unclassified sequences</taxon>
        <taxon>metagenomes</taxon>
        <taxon>ecological metagenomes</taxon>
    </lineage>
</organism>
<dbReference type="EMBL" id="UINC01002284">
    <property type="protein sequence ID" value="SUZ94993.1"/>
    <property type="molecule type" value="Genomic_DNA"/>
</dbReference>
<dbReference type="GO" id="GO:0016829">
    <property type="term" value="F:lyase activity"/>
    <property type="evidence" value="ECO:0007669"/>
    <property type="project" value="UniProtKB-KW"/>
</dbReference>
<sequence length="218" mass="25653">MCGRFVNLNKASTIKKIFEIISPLKENNLSYNIAPSQFIQIVTNNKKMDLEYAKWGYTFLDKESNLEKNIINSRLETIKDKILFKESFYKRKCIIPANGYFEWPVINHDKIPHFVHVPEADPIYFAGIWKYLNFKNNSKKIFSIITKSANKYIEKIHHRMPVLLSIEEAKDYLYDDTSLYLKNNFVSKIEEFLEYYAISKFVNSPLNNSKKCIAPVNL</sequence>
<name>A0A381S1G4_9ZZZZ</name>
<evidence type="ECO:0008006" key="9">
    <source>
        <dbReference type="Google" id="ProtNLM"/>
    </source>
</evidence>
<accession>A0A381S1G4</accession>
<reference evidence="8" key="1">
    <citation type="submission" date="2018-05" db="EMBL/GenBank/DDBJ databases">
        <authorList>
            <person name="Lanie J.A."/>
            <person name="Ng W.-L."/>
            <person name="Kazmierczak K.M."/>
            <person name="Andrzejewski T.M."/>
            <person name="Davidsen T.M."/>
            <person name="Wayne K.J."/>
            <person name="Tettelin H."/>
            <person name="Glass J.I."/>
            <person name="Rusch D."/>
            <person name="Podicherti R."/>
            <person name="Tsui H.-C.T."/>
            <person name="Winkler M.E."/>
        </authorList>
    </citation>
    <scope>NUCLEOTIDE SEQUENCE</scope>
</reference>
<keyword evidence="2" id="KW-0645">Protease</keyword>
<gene>
    <name evidence="8" type="ORF">METZ01_LOCUS47847</name>
</gene>
<dbReference type="GO" id="GO:0006508">
    <property type="term" value="P:proteolysis"/>
    <property type="evidence" value="ECO:0007669"/>
    <property type="project" value="UniProtKB-KW"/>
</dbReference>
<keyword evidence="4" id="KW-0378">Hydrolase</keyword>
<keyword evidence="7" id="KW-0456">Lyase</keyword>
<keyword evidence="6" id="KW-0238">DNA-binding</keyword>
<evidence type="ECO:0000313" key="8">
    <source>
        <dbReference type="EMBL" id="SUZ94993.1"/>
    </source>
</evidence>
<dbReference type="SUPFAM" id="SSF143081">
    <property type="entry name" value="BB1717-like"/>
    <property type="match status" value="1"/>
</dbReference>
<proteinExistence type="inferred from homology"/>
<dbReference type="Pfam" id="PF02586">
    <property type="entry name" value="SRAP"/>
    <property type="match status" value="1"/>
</dbReference>
<dbReference type="InterPro" id="IPR036590">
    <property type="entry name" value="SRAP-like"/>
</dbReference>
<evidence type="ECO:0000256" key="1">
    <source>
        <dbReference type="ARBA" id="ARBA00008136"/>
    </source>
</evidence>
<evidence type="ECO:0000256" key="2">
    <source>
        <dbReference type="ARBA" id="ARBA00022670"/>
    </source>
</evidence>
<evidence type="ECO:0000256" key="6">
    <source>
        <dbReference type="ARBA" id="ARBA00023125"/>
    </source>
</evidence>
<evidence type="ECO:0000256" key="3">
    <source>
        <dbReference type="ARBA" id="ARBA00022763"/>
    </source>
</evidence>
<evidence type="ECO:0000256" key="5">
    <source>
        <dbReference type="ARBA" id="ARBA00023124"/>
    </source>
</evidence>
<keyword evidence="3" id="KW-0227">DNA damage</keyword>
<dbReference type="GO" id="GO:0106300">
    <property type="term" value="P:protein-DNA covalent cross-linking repair"/>
    <property type="evidence" value="ECO:0007669"/>
    <property type="project" value="InterPro"/>
</dbReference>